<name>A0A5C1AA46_9BACT</name>
<reference evidence="3" key="1">
    <citation type="submission" date="2019-08" db="EMBL/GenBank/DDBJ databases">
        <title>Limnoglobus roseus gen. nov., sp. nov., a novel freshwater planctomycete with a giant genome from the family Gemmataceae.</title>
        <authorList>
            <person name="Kulichevskaya I.S."/>
            <person name="Naumoff D.G."/>
            <person name="Miroshnikov K."/>
            <person name="Ivanova A."/>
            <person name="Philippov D.A."/>
            <person name="Hakobyan A."/>
            <person name="Rijpstra I.C."/>
            <person name="Sinninghe Damste J.S."/>
            <person name="Liesack W."/>
            <person name="Dedysh S.N."/>
        </authorList>
    </citation>
    <scope>NUCLEOTIDE SEQUENCE [LARGE SCALE GENOMIC DNA]</scope>
    <source>
        <strain evidence="3">PX52</strain>
    </source>
</reference>
<accession>A0A5C1AA46</accession>
<dbReference type="OrthoDB" id="287171at2"/>
<evidence type="ECO:0000313" key="2">
    <source>
        <dbReference type="EMBL" id="QEL14692.1"/>
    </source>
</evidence>
<dbReference type="AlphaFoldDB" id="A0A5C1AA46"/>
<evidence type="ECO:0000313" key="3">
    <source>
        <dbReference type="Proteomes" id="UP000324974"/>
    </source>
</evidence>
<dbReference type="EMBL" id="CP042425">
    <property type="protein sequence ID" value="QEL14692.1"/>
    <property type="molecule type" value="Genomic_DNA"/>
</dbReference>
<proteinExistence type="predicted"/>
<dbReference type="Proteomes" id="UP000324974">
    <property type="component" value="Chromosome"/>
</dbReference>
<keyword evidence="3" id="KW-1185">Reference proteome</keyword>
<organism evidence="2 3">
    <name type="scientific">Limnoglobus roseus</name>
    <dbReference type="NCBI Taxonomy" id="2598579"/>
    <lineage>
        <taxon>Bacteria</taxon>
        <taxon>Pseudomonadati</taxon>
        <taxon>Planctomycetota</taxon>
        <taxon>Planctomycetia</taxon>
        <taxon>Gemmatales</taxon>
        <taxon>Gemmataceae</taxon>
        <taxon>Limnoglobus</taxon>
    </lineage>
</organism>
<feature type="region of interest" description="Disordered" evidence="1">
    <location>
        <begin position="96"/>
        <end position="118"/>
    </location>
</feature>
<dbReference type="RefSeq" id="WP_149109568.1">
    <property type="nucleotide sequence ID" value="NZ_CP042425.1"/>
</dbReference>
<gene>
    <name evidence="2" type="ORF">PX52LOC_01585</name>
</gene>
<evidence type="ECO:0000256" key="1">
    <source>
        <dbReference type="SAM" id="MobiDB-lite"/>
    </source>
</evidence>
<dbReference type="KEGG" id="lrs:PX52LOC_01585"/>
<protein>
    <submittedName>
        <fullName evidence="2">Uncharacterized protein</fullName>
    </submittedName>
</protein>
<sequence>MTRDELVEMMERIPELDHSKVQFVMRSGAMLSLDILVRLEPTYLVMRGREAGNQDEGRGFFLPYADIQFLKIERVMTLAEMEAMFADRLASVKRAGRETRSDSITETPPPPSAPLDPAAIAKQNLLDRIRAAKSVITNGRPASK</sequence>